<dbReference type="EMBL" id="CM042058">
    <property type="protein sequence ID" value="KAI3684902.1"/>
    <property type="molecule type" value="Genomic_DNA"/>
</dbReference>
<proteinExistence type="predicted"/>
<accession>A0ACB8YHB7</accession>
<dbReference type="Proteomes" id="UP001055879">
    <property type="component" value="Linkage Group LG12"/>
</dbReference>
<evidence type="ECO:0000313" key="1">
    <source>
        <dbReference type="EMBL" id="KAI3684902.1"/>
    </source>
</evidence>
<reference evidence="1 2" key="2">
    <citation type="journal article" date="2022" name="Mol. Ecol. Resour.">
        <title>The genomes of chicory, endive, great burdock and yacon provide insights into Asteraceae paleo-polyploidization history and plant inulin production.</title>
        <authorList>
            <person name="Fan W."/>
            <person name="Wang S."/>
            <person name="Wang H."/>
            <person name="Wang A."/>
            <person name="Jiang F."/>
            <person name="Liu H."/>
            <person name="Zhao H."/>
            <person name="Xu D."/>
            <person name="Zhang Y."/>
        </authorList>
    </citation>
    <scope>NUCLEOTIDE SEQUENCE [LARGE SCALE GENOMIC DNA]</scope>
    <source>
        <strain evidence="2">cv. Niubang</strain>
    </source>
</reference>
<gene>
    <name evidence="1" type="ORF">L6452_34130</name>
</gene>
<comment type="caution">
    <text evidence="1">The sequence shown here is derived from an EMBL/GenBank/DDBJ whole genome shotgun (WGS) entry which is preliminary data.</text>
</comment>
<name>A0ACB8YHB7_ARCLA</name>
<sequence>MSLSQWHSRARSRGQGLTPATLTSDCAQGHYCESLSPQPPEMSFSRNKQLFLGRLLLWRFGSISGLKFEFLDLKTKNSQDPINSYEELARLIKLADRFRRLLSEFFKGGTTWDINDTVVHLYLFLHHNNLLHHLHNHRSSPPPLPSSTTSTNTDHHHLLSLPPSTATGSYHQPSSTTSTSSFTTTTTSSTTSTTTTHRHLHQSPPPIAAAVTDAHRQPPSLAATTVARHQPSLFPRIEFAEERPANCELFADTFLRIAYDKSKILTFARKNFIYKHCHDNSFKLHTIPPKSKVSRKASRAKSVSKSSTQHMKVFHVKNDYLSRKQKFNELNVKMVWKWIPKPRYEWRIKAKASHLWYIDSGCSRHMTGFKHLLHNYVEEPAGTVSFANSELTGFIRGHCSLTNGTITIKKVLFVDGLDHNLFSTSQFCDSKFQVRFTVDSCFLDDKDGCEIFKAERHGNLYEVHFPTLFATRPVCLIAKVSRAESWIWHRRLSHQNFQAINQLARHGIVKGLPELRFEKNSLCPACEMGKMKRSSHKAKT</sequence>
<protein>
    <submittedName>
        <fullName evidence="1">Uncharacterized protein</fullName>
    </submittedName>
</protein>
<reference evidence="2" key="1">
    <citation type="journal article" date="2022" name="Mol. Ecol. Resour.">
        <title>The genomes of chicory, endive, great burdock and yacon provide insights into Asteraceae palaeo-polyploidization history and plant inulin production.</title>
        <authorList>
            <person name="Fan W."/>
            <person name="Wang S."/>
            <person name="Wang H."/>
            <person name="Wang A."/>
            <person name="Jiang F."/>
            <person name="Liu H."/>
            <person name="Zhao H."/>
            <person name="Xu D."/>
            <person name="Zhang Y."/>
        </authorList>
    </citation>
    <scope>NUCLEOTIDE SEQUENCE [LARGE SCALE GENOMIC DNA]</scope>
    <source>
        <strain evidence="2">cv. Niubang</strain>
    </source>
</reference>
<organism evidence="1 2">
    <name type="scientific">Arctium lappa</name>
    <name type="common">Greater burdock</name>
    <name type="synonym">Lappa major</name>
    <dbReference type="NCBI Taxonomy" id="4217"/>
    <lineage>
        <taxon>Eukaryota</taxon>
        <taxon>Viridiplantae</taxon>
        <taxon>Streptophyta</taxon>
        <taxon>Embryophyta</taxon>
        <taxon>Tracheophyta</taxon>
        <taxon>Spermatophyta</taxon>
        <taxon>Magnoliopsida</taxon>
        <taxon>eudicotyledons</taxon>
        <taxon>Gunneridae</taxon>
        <taxon>Pentapetalae</taxon>
        <taxon>asterids</taxon>
        <taxon>campanulids</taxon>
        <taxon>Asterales</taxon>
        <taxon>Asteraceae</taxon>
        <taxon>Carduoideae</taxon>
        <taxon>Cardueae</taxon>
        <taxon>Arctiinae</taxon>
        <taxon>Arctium</taxon>
    </lineage>
</organism>
<keyword evidence="2" id="KW-1185">Reference proteome</keyword>
<evidence type="ECO:0000313" key="2">
    <source>
        <dbReference type="Proteomes" id="UP001055879"/>
    </source>
</evidence>